<keyword evidence="3 6" id="KW-0812">Transmembrane</keyword>
<keyword evidence="4 6" id="KW-1133">Transmembrane helix</keyword>
<keyword evidence="2" id="KW-1003">Cell membrane</keyword>
<organism evidence="7 8">
    <name type="scientific">Azospirillum oleiclasticum</name>
    <dbReference type="NCBI Taxonomy" id="2735135"/>
    <lineage>
        <taxon>Bacteria</taxon>
        <taxon>Pseudomonadati</taxon>
        <taxon>Pseudomonadota</taxon>
        <taxon>Alphaproteobacteria</taxon>
        <taxon>Rhodospirillales</taxon>
        <taxon>Azospirillaceae</taxon>
        <taxon>Azospirillum</taxon>
    </lineage>
</organism>
<evidence type="ECO:0000256" key="1">
    <source>
        <dbReference type="ARBA" id="ARBA00004651"/>
    </source>
</evidence>
<feature type="transmembrane region" description="Helical" evidence="6">
    <location>
        <begin position="406"/>
        <end position="423"/>
    </location>
</feature>
<feature type="transmembrane region" description="Helical" evidence="6">
    <location>
        <begin position="93"/>
        <end position="113"/>
    </location>
</feature>
<evidence type="ECO:0000256" key="2">
    <source>
        <dbReference type="ARBA" id="ARBA00022475"/>
    </source>
</evidence>
<dbReference type="Proteomes" id="UP000584642">
    <property type="component" value="Unassembled WGS sequence"/>
</dbReference>
<evidence type="ECO:0000256" key="6">
    <source>
        <dbReference type="SAM" id="Phobius"/>
    </source>
</evidence>
<evidence type="ECO:0000256" key="4">
    <source>
        <dbReference type="ARBA" id="ARBA00022989"/>
    </source>
</evidence>
<feature type="transmembrane region" description="Helical" evidence="6">
    <location>
        <begin position="185"/>
        <end position="209"/>
    </location>
</feature>
<evidence type="ECO:0008006" key="9">
    <source>
        <dbReference type="Google" id="ProtNLM"/>
    </source>
</evidence>
<keyword evidence="8" id="KW-1185">Reference proteome</keyword>
<feature type="transmembrane region" description="Helical" evidence="6">
    <location>
        <begin position="337"/>
        <end position="361"/>
    </location>
</feature>
<gene>
    <name evidence="7" type="ORF">HND93_22145</name>
</gene>
<feature type="transmembrane region" description="Helical" evidence="6">
    <location>
        <begin position="51"/>
        <end position="73"/>
    </location>
</feature>
<reference evidence="7 8" key="1">
    <citation type="submission" date="2020-05" db="EMBL/GenBank/DDBJ databases">
        <title>Azospirillum oleiclasticum sp. nov, a nitrogen-fixing and heavy crude oil-emulsifying bacterium isolated from the crude oil of Yumen Oilfield.</title>
        <authorList>
            <person name="Wu D."/>
            <person name="Cai M."/>
            <person name="Zhang X."/>
        </authorList>
    </citation>
    <scope>NUCLEOTIDE SEQUENCE [LARGE SCALE GENOMIC DNA]</scope>
    <source>
        <strain evidence="7 8">ROY-1-1-2</strain>
    </source>
</reference>
<accession>A0ABX2TE47</accession>
<dbReference type="PANTHER" id="PTHR30250">
    <property type="entry name" value="PST FAMILY PREDICTED COLANIC ACID TRANSPORTER"/>
    <property type="match status" value="1"/>
</dbReference>
<keyword evidence="5 6" id="KW-0472">Membrane</keyword>
<feature type="transmembrane region" description="Helical" evidence="6">
    <location>
        <begin position="23"/>
        <end position="45"/>
    </location>
</feature>
<dbReference type="EMBL" id="JABFDB010000018">
    <property type="protein sequence ID" value="NYZ22419.1"/>
    <property type="molecule type" value="Genomic_DNA"/>
</dbReference>
<protein>
    <recommendedName>
        <fullName evidence="9">Polysaccharide biosynthesis protein</fullName>
    </recommendedName>
</protein>
<evidence type="ECO:0000256" key="3">
    <source>
        <dbReference type="ARBA" id="ARBA00022692"/>
    </source>
</evidence>
<dbReference type="InterPro" id="IPR050833">
    <property type="entry name" value="Poly_Biosynth_Transport"/>
</dbReference>
<comment type="subcellular location">
    <subcellularLocation>
        <location evidence="1">Cell membrane</location>
        <topology evidence="1">Multi-pass membrane protein</topology>
    </subcellularLocation>
</comment>
<feature type="transmembrane region" description="Helical" evidence="6">
    <location>
        <begin position="373"/>
        <end position="394"/>
    </location>
</feature>
<feature type="transmembrane region" description="Helical" evidence="6">
    <location>
        <begin position="301"/>
        <end position="325"/>
    </location>
</feature>
<feature type="transmembrane region" description="Helical" evidence="6">
    <location>
        <begin position="125"/>
        <end position="144"/>
    </location>
</feature>
<dbReference type="PANTHER" id="PTHR30250:SF11">
    <property type="entry name" value="O-ANTIGEN TRANSPORTER-RELATED"/>
    <property type="match status" value="1"/>
</dbReference>
<evidence type="ECO:0000313" key="8">
    <source>
        <dbReference type="Proteomes" id="UP000584642"/>
    </source>
</evidence>
<feature type="transmembrane region" description="Helical" evidence="6">
    <location>
        <begin position="156"/>
        <end position="179"/>
    </location>
</feature>
<evidence type="ECO:0000256" key="5">
    <source>
        <dbReference type="ARBA" id="ARBA00023136"/>
    </source>
</evidence>
<dbReference type="RefSeq" id="WP_180284199.1">
    <property type="nucleotide sequence ID" value="NZ_JABFDB010000018.1"/>
</dbReference>
<proteinExistence type="predicted"/>
<evidence type="ECO:0000313" key="7">
    <source>
        <dbReference type="EMBL" id="NYZ22419.1"/>
    </source>
</evidence>
<sequence>MRTLILGSFAAARGVGWTSHGKYVVAIADQAILSVFNFGVAIWLLRLLDQTTFGVFTILMAVSHAAVGFQEALSSTPLSIRYTTYGHEERRRWLLTVLGNVTYAYTIGLWLVVAGSVTLLDDGDWMLGGAAACFVASFTLRSYVRSVAYARQREIDALALDAPFLALAALALVAAQVFHVTRLDVLLLALAAANLLPLLLSGFTSGALVRPAPGVLHRFRAFWPEVRWSLLGVGSVLAQRQSHTAVVPTMMSPAAYATLAAADTLLGPVRLAIMAIGLVLRPELARLVARRDRARIVRLVWGVELVMTTLLASLFLAAWFGWSLIENVVFAGKYPDIAIPFALVGAITAVQAWRGALNYALQAFHRFKSLGQLTLLCAGVSFGATVACTVAFGWTWALAGVLAGETLNLILIAAAFHGALGSLRD</sequence>
<comment type="caution">
    <text evidence="7">The sequence shown here is derived from an EMBL/GenBank/DDBJ whole genome shotgun (WGS) entry which is preliminary data.</text>
</comment>
<name>A0ABX2TE47_9PROT</name>